<keyword evidence="1" id="KW-0472">Membrane</keyword>
<feature type="transmembrane region" description="Helical" evidence="1">
    <location>
        <begin position="71"/>
        <end position="94"/>
    </location>
</feature>
<organism evidence="2 3">
    <name type="scientific">Agrilutibacter niabensis</name>
    <dbReference type="NCBI Taxonomy" id="380628"/>
    <lineage>
        <taxon>Bacteria</taxon>
        <taxon>Pseudomonadati</taxon>
        <taxon>Pseudomonadota</taxon>
        <taxon>Gammaproteobacteria</taxon>
        <taxon>Lysobacterales</taxon>
        <taxon>Lysobacteraceae</taxon>
        <taxon>Agrilutibacter</taxon>
    </lineage>
</organism>
<keyword evidence="1" id="KW-0812">Transmembrane</keyword>
<name>A0ABU1VQJ1_9GAMM</name>
<evidence type="ECO:0000313" key="2">
    <source>
        <dbReference type="EMBL" id="MDR7099503.1"/>
    </source>
</evidence>
<comment type="caution">
    <text evidence="2">The sequence shown here is derived from an EMBL/GenBank/DDBJ whole genome shotgun (WGS) entry which is preliminary data.</text>
</comment>
<dbReference type="RefSeq" id="WP_310053697.1">
    <property type="nucleotide sequence ID" value="NZ_JAVDVW010000001.1"/>
</dbReference>
<dbReference type="EMBL" id="JAVDVW010000001">
    <property type="protein sequence ID" value="MDR7099503.1"/>
    <property type="molecule type" value="Genomic_DNA"/>
</dbReference>
<evidence type="ECO:0000313" key="3">
    <source>
        <dbReference type="Proteomes" id="UP001267878"/>
    </source>
</evidence>
<sequence length="218" mass="24557">MELDDFKTAWQSLDRRLQQQHQLNLQVFRQGKLNRMKSGLRPLFWGQIVQMLWGLTFIAMATLLWSQKPEAAPVIVAGVIVHAYGVVCIILAGVTLGQMARIDYSAPVLDIQKQLAKVRRSYIVSGMVAGLPWWFMWLPVLMVLLALAGADLYARAPSLVGIGALVGVVGLLATWWFHHWSRHPSRPRLARAMEDSITGGSLRKAKAQLDELMQFERE</sequence>
<feature type="transmembrane region" description="Helical" evidence="1">
    <location>
        <begin position="122"/>
        <end position="147"/>
    </location>
</feature>
<keyword evidence="1" id="KW-1133">Transmembrane helix</keyword>
<gene>
    <name evidence="2" type="ORF">J2X04_001850</name>
</gene>
<feature type="transmembrane region" description="Helical" evidence="1">
    <location>
        <begin position="159"/>
        <end position="178"/>
    </location>
</feature>
<protein>
    <recommendedName>
        <fullName evidence="4">Serine/threonine protein kinase</fullName>
    </recommendedName>
</protein>
<feature type="transmembrane region" description="Helical" evidence="1">
    <location>
        <begin position="43"/>
        <end position="65"/>
    </location>
</feature>
<keyword evidence="3" id="KW-1185">Reference proteome</keyword>
<dbReference type="Proteomes" id="UP001267878">
    <property type="component" value="Unassembled WGS sequence"/>
</dbReference>
<reference evidence="2 3" key="1">
    <citation type="submission" date="2023-07" db="EMBL/GenBank/DDBJ databases">
        <title>Sorghum-associated microbial communities from plants grown in Nebraska, USA.</title>
        <authorList>
            <person name="Schachtman D."/>
        </authorList>
    </citation>
    <scope>NUCLEOTIDE SEQUENCE [LARGE SCALE GENOMIC DNA]</scope>
    <source>
        <strain evidence="2 3">BE187</strain>
    </source>
</reference>
<accession>A0ABU1VQJ1</accession>
<proteinExistence type="predicted"/>
<evidence type="ECO:0008006" key="4">
    <source>
        <dbReference type="Google" id="ProtNLM"/>
    </source>
</evidence>
<evidence type="ECO:0000256" key="1">
    <source>
        <dbReference type="SAM" id="Phobius"/>
    </source>
</evidence>